<evidence type="ECO:0000256" key="1">
    <source>
        <dbReference type="SAM" id="MobiDB-lite"/>
    </source>
</evidence>
<accession>A0A3S2PJV9</accession>
<dbReference type="AlphaFoldDB" id="A0A3S2PJV9"/>
<dbReference type="Proteomes" id="UP000283210">
    <property type="component" value="Chromosome 16"/>
</dbReference>
<evidence type="ECO:0000313" key="3">
    <source>
        <dbReference type="Proteomes" id="UP000283210"/>
    </source>
</evidence>
<gene>
    <name evidence="2" type="ORF">OJAV_G00160350</name>
</gene>
<protein>
    <recommendedName>
        <fullName evidence="4">SERTA domain-containing protein</fullName>
    </recommendedName>
</protein>
<reference evidence="2 3" key="1">
    <citation type="submission" date="2018-11" db="EMBL/GenBank/DDBJ databases">
        <authorList>
            <person name="Lopez-Roques C."/>
            <person name="Donnadieu C."/>
            <person name="Bouchez O."/>
            <person name="Klopp C."/>
            <person name="Cabau C."/>
            <person name="Zahm M."/>
        </authorList>
    </citation>
    <scope>NUCLEOTIDE SEQUENCE [LARGE SCALE GENOMIC DNA]</scope>
    <source>
        <strain evidence="2">RS831</strain>
        <tissue evidence="2">Whole body</tissue>
    </source>
</reference>
<feature type="region of interest" description="Disordered" evidence="1">
    <location>
        <begin position="106"/>
        <end position="165"/>
    </location>
</feature>
<feature type="compositionally biased region" description="Basic and acidic residues" evidence="1">
    <location>
        <begin position="113"/>
        <end position="155"/>
    </location>
</feature>
<evidence type="ECO:0008006" key="4">
    <source>
        <dbReference type="Google" id="ProtNLM"/>
    </source>
</evidence>
<reference evidence="2 3" key="2">
    <citation type="submission" date="2019-01" db="EMBL/GenBank/DDBJ databases">
        <title>A chromosome length genome reference of the Java medaka (oryzias javanicus).</title>
        <authorList>
            <person name="Herpin A."/>
            <person name="Takehana Y."/>
            <person name="Naruse K."/>
            <person name="Ansai S."/>
            <person name="Kawaguchi M."/>
        </authorList>
    </citation>
    <scope>NUCLEOTIDE SEQUENCE [LARGE SCALE GENOMIC DNA]</scope>
    <source>
        <strain evidence="2">RS831</strain>
        <tissue evidence="2">Whole body</tissue>
    </source>
</reference>
<name>A0A3S2PJV9_ORYJA</name>
<dbReference type="OrthoDB" id="8922503at2759"/>
<organism evidence="2 3">
    <name type="scientific">Oryzias javanicus</name>
    <name type="common">Javanese ricefish</name>
    <name type="synonym">Aplocheilus javanicus</name>
    <dbReference type="NCBI Taxonomy" id="123683"/>
    <lineage>
        <taxon>Eukaryota</taxon>
        <taxon>Metazoa</taxon>
        <taxon>Chordata</taxon>
        <taxon>Craniata</taxon>
        <taxon>Vertebrata</taxon>
        <taxon>Euteleostomi</taxon>
        <taxon>Actinopterygii</taxon>
        <taxon>Neopterygii</taxon>
        <taxon>Teleostei</taxon>
        <taxon>Neoteleostei</taxon>
        <taxon>Acanthomorphata</taxon>
        <taxon>Ovalentaria</taxon>
        <taxon>Atherinomorphae</taxon>
        <taxon>Beloniformes</taxon>
        <taxon>Adrianichthyidae</taxon>
        <taxon>Oryziinae</taxon>
        <taxon>Oryzias</taxon>
    </lineage>
</organism>
<sequence length="402" mass="44870">MSSSISASLEPSLERGVPWGRDLYTFVTSAAGHMMRTLQKPRKNRPSKRQVNHRRFLHNMIQRKFADIEAANHRLASALYFKDGEKNPLPVLSLKSKLSDDLCQSDSQQESDACSRQKADASKSRSEHLVDVRENDKNQADLRDLSNHQSEKMQSDDLSSSNPSKVSECYHPTELFHSDCCPKTSQPTGSLSDNSLSSQRDSSFICENPNEDICLSFSPLLSPLSVASCDFSLQAFAEESGCTPVQRSAPLTDMTDSDVFMEVEAYFENVCDVYAEDGFSLSDLVDTFTTVEDLHPSSWHGGETCSQNNQSSSQTIKQPNPDSVQNQLLASQYDETYRPCQEESPSVLLSCENNSSFTSFEGVAQSFSAPPHAPLHRSIPTPPHDDDWMFTNILADRKTFFF</sequence>
<proteinExistence type="predicted"/>
<feature type="region of interest" description="Disordered" evidence="1">
    <location>
        <begin position="299"/>
        <end position="322"/>
    </location>
</feature>
<dbReference type="EMBL" id="CM012452">
    <property type="protein sequence ID" value="RVE62865.1"/>
    <property type="molecule type" value="Genomic_DNA"/>
</dbReference>
<feature type="compositionally biased region" description="Polar residues" evidence="1">
    <location>
        <begin position="156"/>
        <end position="165"/>
    </location>
</feature>
<evidence type="ECO:0000313" key="2">
    <source>
        <dbReference type="EMBL" id="RVE62865.1"/>
    </source>
</evidence>
<keyword evidence="3" id="KW-1185">Reference proteome</keyword>